<dbReference type="RefSeq" id="WP_062543692.1">
    <property type="nucleotide sequence ID" value="NZ_CP012643.1"/>
</dbReference>
<protein>
    <submittedName>
        <fullName evidence="1">Uncharacterized protein</fullName>
    </submittedName>
</protein>
<sequence length="128" mass="14916">MPKKSLEFGLYSWFPGYGYAHIHPANRKEFESLEPHNKVFEKIGEINGWLMLRYSDEEFKVRPDLFSSISWLPFTFGEWVRPANQPSGPVAEITDIYWSVSDDAPFFAIKQGKQKLDGLYRKEQLQPA</sequence>
<evidence type="ECO:0000313" key="2">
    <source>
        <dbReference type="Proteomes" id="UP000061382"/>
    </source>
</evidence>
<dbReference type="Proteomes" id="UP000061382">
    <property type="component" value="Chromosome"/>
</dbReference>
<accession>A0A0P0C2M1</accession>
<evidence type="ECO:0000313" key="1">
    <source>
        <dbReference type="EMBL" id="ALI99235.1"/>
    </source>
</evidence>
<name>A0A0P0C2M1_9BACT</name>
<organism evidence="1 2">
    <name type="scientific">Rufibacter tibetensis</name>
    <dbReference type="NCBI Taxonomy" id="512763"/>
    <lineage>
        <taxon>Bacteria</taxon>
        <taxon>Pseudomonadati</taxon>
        <taxon>Bacteroidota</taxon>
        <taxon>Cytophagia</taxon>
        <taxon>Cytophagales</taxon>
        <taxon>Hymenobacteraceae</taxon>
        <taxon>Rufibacter</taxon>
    </lineage>
</organism>
<gene>
    <name evidence="1" type="ORF">DC20_09915</name>
</gene>
<dbReference type="InterPro" id="IPR053804">
    <property type="entry name" value="DUF6960"/>
</dbReference>
<dbReference type="OrthoDB" id="893162at2"/>
<keyword evidence="2" id="KW-1185">Reference proteome</keyword>
<dbReference type="KEGG" id="rti:DC20_09915"/>
<dbReference type="EMBL" id="CP012643">
    <property type="protein sequence ID" value="ALI99235.1"/>
    <property type="molecule type" value="Genomic_DNA"/>
</dbReference>
<reference evidence="1 2" key="1">
    <citation type="submission" date="2015-08" db="EMBL/GenBank/DDBJ databases">
        <title>Complete genome sequence of Rufibacter tibetensis strain 1351t, a radiation-resistant bacterium from tibet plateau.</title>
        <authorList>
            <person name="Dai J."/>
        </authorList>
    </citation>
    <scope>NUCLEOTIDE SEQUENCE [LARGE SCALE GENOMIC DNA]</scope>
    <source>
        <strain evidence="1 2">1351</strain>
    </source>
</reference>
<dbReference type="Pfam" id="PF22283">
    <property type="entry name" value="DUF6960"/>
    <property type="match status" value="1"/>
</dbReference>
<proteinExistence type="predicted"/>
<dbReference type="AlphaFoldDB" id="A0A0P0C2M1"/>
<dbReference type="PATRIC" id="fig|512763.3.peg.2187"/>